<feature type="transmembrane region" description="Helical" evidence="1">
    <location>
        <begin position="45"/>
        <end position="65"/>
    </location>
</feature>
<proteinExistence type="predicted"/>
<evidence type="ECO:0000256" key="1">
    <source>
        <dbReference type="SAM" id="Phobius"/>
    </source>
</evidence>
<feature type="transmembrane region" description="Helical" evidence="1">
    <location>
        <begin position="112"/>
        <end position="133"/>
    </location>
</feature>
<feature type="transmembrane region" description="Helical" evidence="1">
    <location>
        <begin position="145"/>
        <end position="167"/>
    </location>
</feature>
<accession>A0A2M8END4</accession>
<sequence length="171" mass="18890">MPEEAMSQISSLVENTSYLTWDLLAILAFLAIFLLYAYSIGKDSLIPSIIALYISGFTMMFLPYINNLESLIKTDSSISSIIIFAIVYLIVFFVLKWNGFFEPYVVPTGIEIALFAISFTGLLAVILGSLMSVEMIASFSPLSRMIFTGNIAVTIWSLAPLGLFILIRGDT</sequence>
<dbReference type="AlphaFoldDB" id="A0A2M8END4"/>
<protein>
    <submittedName>
        <fullName evidence="2">Uncharacterized protein</fullName>
    </submittedName>
</protein>
<keyword evidence="1" id="KW-0472">Membrane</keyword>
<organism evidence="2 3">
    <name type="scientific">Candidatus Uhrbacteria bacterium CG_4_9_14_0_2_um_filter_41_50</name>
    <dbReference type="NCBI Taxonomy" id="1975031"/>
    <lineage>
        <taxon>Bacteria</taxon>
        <taxon>Candidatus Uhriibacteriota</taxon>
    </lineage>
</organism>
<feature type="transmembrane region" description="Helical" evidence="1">
    <location>
        <begin position="21"/>
        <end position="39"/>
    </location>
</feature>
<keyword evidence="1" id="KW-1133">Transmembrane helix</keyword>
<evidence type="ECO:0000313" key="2">
    <source>
        <dbReference type="EMBL" id="PJC24256.1"/>
    </source>
</evidence>
<feature type="transmembrane region" description="Helical" evidence="1">
    <location>
        <begin position="77"/>
        <end position="100"/>
    </location>
</feature>
<evidence type="ECO:0000313" key="3">
    <source>
        <dbReference type="Proteomes" id="UP000230251"/>
    </source>
</evidence>
<dbReference type="Proteomes" id="UP000230251">
    <property type="component" value="Unassembled WGS sequence"/>
</dbReference>
<dbReference type="EMBL" id="PFSI01000054">
    <property type="protein sequence ID" value="PJC24256.1"/>
    <property type="molecule type" value="Genomic_DNA"/>
</dbReference>
<gene>
    <name evidence="2" type="ORF">CO057_03780</name>
</gene>
<name>A0A2M8END4_9BACT</name>
<comment type="caution">
    <text evidence="2">The sequence shown here is derived from an EMBL/GenBank/DDBJ whole genome shotgun (WGS) entry which is preliminary data.</text>
</comment>
<reference evidence="3" key="1">
    <citation type="submission" date="2017-09" db="EMBL/GenBank/DDBJ databases">
        <title>Depth-based differentiation of microbial function through sediment-hosted aquifers and enrichment of novel symbionts in the deep terrestrial subsurface.</title>
        <authorList>
            <person name="Probst A.J."/>
            <person name="Ladd B."/>
            <person name="Jarett J.K."/>
            <person name="Geller-Mcgrath D.E."/>
            <person name="Sieber C.M.K."/>
            <person name="Emerson J.B."/>
            <person name="Anantharaman K."/>
            <person name="Thomas B.C."/>
            <person name="Malmstrom R."/>
            <person name="Stieglmeier M."/>
            <person name="Klingl A."/>
            <person name="Woyke T."/>
            <person name="Ryan C.M."/>
            <person name="Banfield J.F."/>
        </authorList>
    </citation>
    <scope>NUCLEOTIDE SEQUENCE [LARGE SCALE GENOMIC DNA]</scope>
</reference>
<keyword evidence="1" id="KW-0812">Transmembrane</keyword>